<gene>
    <name evidence="2" type="ORF">CINCED_3A006617</name>
</gene>
<sequence>MCRRTTVTVRRPLIRVPGKAPRIETEFRATGDIARLRNKHNGNKSRAVEPIRTRATDGPAAGEKLENYDTRDTVDRLRAGIARTEENPDEKHLSECPVPSLDASGDGPDFSDPANNAVAKAISHLTEEEE</sequence>
<organism evidence="2 3">
    <name type="scientific">Cinara cedri</name>
    <dbReference type="NCBI Taxonomy" id="506608"/>
    <lineage>
        <taxon>Eukaryota</taxon>
        <taxon>Metazoa</taxon>
        <taxon>Ecdysozoa</taxon>
        <taxon>Arthropoda</taxon>
        <taxon>Hexapoda</taxon>
        <taxon>Insecta</taxon>
        <taxon>Pterygota</taxon>
        <taxon>Neoptera</taxon>
        <taxon>Paraneoptera</taxon>
        <taxon>Hemiptera</taxon>
        <taxon>Sternorrhyncha</taxon>
        <taxon>Aphidomorpha</taxon>
        <taxon>Aphidoidea</taxon>
        <taxon>Aphididae</taxon>
        <taxon>Lachninae</taxon>
        <taxon>Cinara</taxon>
    </lineage>
</organism>
<feature type="compositionally biased region" description="Basic and acidic residues" evidence="1">
    <location>
        <begin position="46"/>
        <end position="55"/>
    </location>
</feature>
<feature type="compositionally biased region" description="Basic and acidic residues" evidence="1">
    <location>
        <begin position="83"/>
        <end position="94"/>
    </location>
</feature>
<evidence type="ECO:0000313" key="3">
    <source>
        <dbReference type="Proteomes" id="UP000325440"/>
    </source>
</evidence>
<keyword evidence="3" id="KW-1185">Reference proteome</keyword>
<dbReference type="AlphaFoldDB" id="A0A5E4M4Q5"/>
<feature type="region of interest" description="Disordered" evidence="1">
    <location>
        <begin position="39"/>
        <end position="64"/>
    </location>
</feature>
<evidence type="ECO:0000256" key="1">
    <source>
        <dbReference type="SAM" id="MobiDB-lite"/>
    </source>
</evidence>
<protein>
    <submittedName>
        <fullName evidence="2">Uncharacterized protein</fullName>
    </submittedName>
</protein>
<proteinExistence type="predicted"/>
<dbReference type="EMBL" id="CABPRJ010000002">
    <property type="protein sequence ID" value="VVC24344.1"/>
    <property type="molecule type" value="Genomic_DNA"/>
</dbReference>
<evidence type="ECO:0000313" key="2">
    <source>
        <dbReference type="EMBL" id="VVC24344.1"/>
    </source>
</evidence>
<name>A0A5E4M4Q5_9HEMI</name>
<feature type="region of interest" description="Disordered" evidence="1">
    <location>
        <begin position="83"/>
        <end position="115"/>
    </location>
</feature>
<reference evidence="2 3" key="1">
    <citation type="submission" date="2019-08" db="EMBL/GenBank/DDBJ databases">
        <authorList>
            <person name="Alioto T."/>
            <person name="Alioto T."/>
            <person name="Gomez Garrido J."/>
        </authorList>
    </citation>
    <scope>NUCLEOTIDE SEQUENCE [LARGE SCALE GENOMIC DNA]</scope>
</reference>
<dbReference type="Proteomes" id="UP000325440">
    <property type="component" value="Unassembled WGS sequence"/>
</dbReference>
<accession>A0A5E4M4Q5</accession>